<proteinExistence type="predicted"/>
<name>A0A1G9YN54_9BACI</name>
<accession>A0A1G9YN54</accession>
<keyword evidence="3" id="KW-1185">Reference proteome</keyword>
<dbReference type="OrthoDB" id="1653819at2"/>
<feature type="transmembrane region" description="Helical" evidence="1">
    <location>
        <begin position="138"/>
        <end position="165"/>
    </location>
</feature>
<dbReference type="NCBIfam" id="TIGR02893">
    <property type="entry name" value="spore_yabQ"/>
    <property type="match status" value="1"/>
</dbReference>
<evidence type="ECO:0000313" key="3">
    <source>
        <dbReference type="Proteomes" id="UP000182347"/>
    </source>
</evidence>
<dbReference type="Proteomes" id="UP000182347">
    <property type="component" value="Unassembled WGS sequence"/>
</dbReference>
<dbReference type="EMBL" id="FNHF01000010">
    <property type="protein sequence ID" value="SDN10598.1"/>
    <property type="molecule type" value="Genomic_DNA"/>
</dbReference>
<dbReference type="STRING" id="482461.SAMN05216244_0021"/>
<evidence type="ECO:0000313" key="2">
    <source>
        <dbReference type="EMBL" id="SDN10598.1"/>
    </source>
</evidence>
<dbReference type="RefSeq" id="WP_074601175.1">
    <property type="nucleotide sequence ID" value="NZ_FNHF01000010.1"/>
</dbReference>
<evidence type="ECO:0000256" key="1">
    <source>
        <dbReference type="SAM" id="Phobius"/>
    </source>
</evidence>
<dbReference type="Pfam" id="PF09578">
    <property type="entry name" value="Spore_YabQ"/>
    <property type="match status" value="1"/>
</dbReference>
<keyword evidence="1" id="KW-1133">Transmembrane helix</keyword>
<organism evidence="2 3">
    <name type="scientific">Sediminibacillus halophilus</name>
    <dbReference type="NCBI Taxonomy" id="482461"/>
    <lineage>
        <taxon>Bacteria</taxon>
        <taxon>Bacillati</taxon>
        <taxon>Bacillota</taxon>
        <taxon>Bacilli</taxon>
        <taxon>Bacillales</taxon>
        <taxon>Bacillaceae</taxon>
        <taxon>Sediminibacillus</taxon>
    </lineage>
</organism>
<feature type="transmembrane region" description="Helical" evidence="1">
    <location>
        <begin position="39"/>
        <end position="61"/>
    </location>
</feature>
<dbReference type="AlphaFoldDB" id="A0A1G9YN54"/>
<keyword evidence="1" id="KW-0472">Membrane</keyword>
<feature type="transmembrane region" description="Helical" evidence="1">
    <location>
        <begin position="68"/>
        <end position="87"/>
    </location>
</feature>
<keyword evidence="1" id="KW-0812">Transmembrane</keyword>
<gene>
    <name evidence="2" type="ORF">SAMN05216244_0021</name>
</gene>
<protein>
    <submittedName>
        <fullName evidence="2">Spore cortex biosynthesis protein YabQ</fullName>
    </submittedName>
</protein>
<feature type="transmembrane region" description="Helical" evidence="1">
    <location>
        <begin position="6"/>
        <end position="27"/>
    </location>
</feature>
<feature type="transmembrane region" description="Helical" evidence="1">
    <location>
        <begin position="108"/>
        <end position="132"/>
    </location>
</feature>
<dbReference type="InterPro" id="IPR019074">
    <property type="entry name" value="YabQ"/>
</dbReference>
<reference evidence="3" key="1">
    <citation type="submission" date="2016-10" db="EMBL/GenBank/DDBJ databases">
        <authorList>
            <person name="Varghese N."/>
            <person name="Submissions S."/>
        </authorList>
    </citation>
    <scope>NUCLEOTIDE SEQUENCE [LARGE SCALE GENOMIC DNA]</scope>
    <source>
        <strain evidence="3">CGMCC 1.6199</strain>
    </source>
</reference>
<sequence length="199" mass="23908">MTLSVQFAAILLMMAGGVYIGAAIDTFRRFERSWKHRVLFSYGMEISFWLLQTLILFYLLYKVNQGELRFYIFLALLCGFAAYKALFENLYRRLLEKLIRFIIALYRFFARLFKGLIIQPIVWLFRLLLMLLTGIGTVLIWLLTVIGKVCVFPFRLLLKLIWMLLPKTIKKYLHKLAGFYSRIKNMLRNWRQFMHKKRR</sequence>